<dbReference type="AlphaFoldDB" id="D2PPF3"/>
<dbReference type="PANTHER" id="PTHR43649:SF12">
    <property type="entry name" value="DIACETYLCHITOBIOSE BINDING PROTEIN DASA"/>
    <property type="match status" value="1"/>
</dbReference>
<dbReference type="HOGENOM" id="CLU_031285_12_1_11"/>
<dbReference type="OrthoDB" id="358201at2"/>
<feature type="signal peptide" evidence="1">
    <location>
        <begin position="1"/>
        <end position="18"/>
    </location>
</feature>
<reference evidence="2 3" key="2">
    <citation type="journal article" date="2010" name="Stand. Genomic Sci.">
        <title>Complete genome sequence of Kribbella flavida type strain (IFO 14399).</title>
        <authorList>
            <person name="Pukall R."/>
            <person name="Lapidus A."/>
            <person name="Glavina Del Rio T."/>
            <person name="Copeland A."/>
            <person name="Tice H."/>
            <person name="Cheng J.-F."/>
            <person name="Lucas S."/>
            <person name="Chen F."/>
            <person name="Nolan M."/>
            <person name="LaButti K."/>
            <person name="Pati A."/>
            <person name="Ivanova N."/>
            <person name="Mavrommatis K."/>
            <person name="Mikhailova N."/>
            <person name="Pitluck S."/>
            <person name="Bruce D."/>
            <person name="Goodwin L."/>
            <person name="Land M."/>
            <person name="Hauser L."/>
            <person name="Chang Y.-J."/>
            <person name="Jeffries C.D."/>
            <person name="Chen A."/>
            <person name="Palaniappan K."/>
            <person name="Chain P."/>
            <person name="Rohde M."/>
            <person name="Goeker M."/>
            <person name="Bristow J."/>
            <person name="Eisen J.A."/>
            <person name="Markowitz V."/>
            <person name="Hugenholtz P."/>
            <person name="Kyrpides N.C."/>
            <person name="Klenk H.-P."/>
            <person name="Brettin T."/>
        </authorList>
    </citation>
    <scope>NUCLEOTIDE SEQUENCE [LARGE SCALE GENOMIC DNA]</scope>
    <source>
        <strain evidence="3">DSM 17836 / JCM 10339 / NBRC 14399</strain>
    </source>
</reference>
<evidence type="ECO:0000256" key="1">
    <source>
        <dbReference type="SAM" id="SignalP"/>
    </source>
</evidence>
<dbReference type="eggNOG" id="COG1653">
    <property type="taxonomic scope" value="Bacteria"/>
</dbReference>
<evidence type="ECO:0000313" key="2">
    <source>
        <dbReference type="EMBL" id="ADB30915.1"/>
    </source>
</evidence>
<name>D2PPF3_KRIFD</name>
<dbReference type="Pfam" id="PF01547">
    <property type="entry name" value="SBP_bac_1"/>
    <property type="match status" value="1"/>
</dbReference>
<protein>
    <submittedName>
        <fullName evidence="2">Extracellular solute-binding protein family 1</fullName>
    </submittedName>
</protein>
<keyword evidence="3" id="KW-1185">Reference proteome</keyword>
<dbReference type="SUPFAM" id="SSF53850">
    <property type="entry name" value="Periplasmic binding protein-like II"/>
    <property type="match status" value="1"/>
</dbReference>
<proteinExistence type="predicted"/>
<feature type="chain" id="PRO_5039668335" evidence="1">
    <location>
        <begin position="19"/>
        <end position="436"/>
    </location>
</feature>
<keyword evidence="1" id="KW-0732">Signal</keyword>
<dbReference type="RefSeq" id="WP_012919471.1">
    <property type="nucleotide sequence ID" value="NC_013729.1"/>
</dbReference>
<reference evidence="3" key="1">
    <citation type="submission" date="2009-09" db="EMBL/GenBank/DDBJ databases">
        <title>The complete genome of Kribbella flavida DSM 17836.</title>
        <authorList>
            <consortium name="US DOE Joint Genome Institute (JGI-PGF)"/>
            <person name="Lucas S."/>
            <person name="Copeland A."/>
            <person name="Lapidus A."/>
            <person name="Glavina del Rio T."/>
            <person name="Dalin E."/>
            <person name="Tice H."/>
            <person name="Bruce D."/>
            <person name="Goodwin L."/>
            <person name="Pitluck S."/>
            <person name="Kyrpides N."/>
            <person name="Mavromatis K."/>
            <person name="Ivanova N."/>
            <person name="Saunders E."/>
            <person name="Brettin T."/>
            <person name="Detter J.C."/>
            <person name="Han C."/>
            <person name="Larimer F."/>
            <person name="Land M."/>
            <person name="Hauser L."/>
            <person name="Markowitz V."/>
            <person name="Cheng J.-F."/>
            <person name="Hugenholtz P."/>
            <person name="Woyke T."/>
            <person name="Wu D."/>
            <person name="Pukall R."/>
            <person name="Klenk H.-P."/>
            <person name="Eisen J.A."/>
        </authorList>
    </citation>
    <scope>NUCLEOTIDE SEQUENCE [LARGE SCALE GENOMIC DNA]</scope>
    <source>
        <strain evidence="3">DSM 17836 / JCM 10339 / NBRC 14399</strain>
    </source>
</reference>
<sequence length="436" mass="47485">MRSPRTMISIGAALVSLALVLAGCGGQDDDAAQSGTGTFKLWHYESANGAMGKAWDKAIEVFKAEHPGVTVEFERKAFEQIQQNASMILASDQAPDLMEYNKGNATAGLLSSKGLLTDLSDEVTGRGWDKLLSPSLQTTARYDEKGVMGSGSWFGVPNYGEYVMVYYNKDLFQQHGVAVPKTLDELTKAMDTFVAKKITPLGMAGAEYPAGQLYYQLALSKADRSFVDNYQLYKGPVSFDADPLKYGAETFRQWVDKGYVSQRSASLKAEDMGTAFIAGKTPMIVSGSWWYGRFSSEIKKFQWGTFLFPGNKLNAGSSGNLWVVPEQSKNKKLAYDFIDITMRPEIQTILGNNGGVPVNADLAKVTDLKNKELIANFAAITAADGLAFYPDWPVPGYYDVLVAGGQSLINGSKNPQQVLTELGKAYEQGVSEIENG</sequence>
<dbReference type="Proteomes" id="UP000007967">
    <property type="component" value="Chromosome"/>
</dbReference>
<dbReference type="InterPro" id="IPR050490">
    <property type="entry name" value="Bact_solute-bd_prot1"/>
</dbReference>
<gene>
    <name evidence="2" type="ordered locus">Kfla_1821</name>
</gene>
<dbReference type="EMBL" id="CP001736">
    <property type="protein sequence ID" value="ADB30915.1"/>
    <property type="molecule type" value="Genomic_DNA"/>
</dbReference>
<dbReference type="KEGG" id="kfl:Kfla_1821"/>
<dbReference type="PROSITE" id="PS51257">
    <property type="entry name" value="PROKAR_LIPOPROTEIN"/>
    <property type="match status" value="1"/>
</dbReference>
<dbReference type="Gene3D" id="3.40.190.10">
    <property type="entry name" value="Periplasmic binding protein-like II"/>
    <property type="match status" value="1"/>
</dbReference>
<dbReference type="InterPro" id="IPR006059">
    <property type="entry name" value="SBP"/>
</dbReference>
<dbReference type="PANTHER" id="PTHR43649">
    <property type="entry name" value="ARABINOSE-BINDING PROTEIN-RELATED"/>
    <property type="match status" value="1"/>
</dbReference>
<accession>D2PPF3</accession>
<organism evidence="2 3">
    <name type="scientific">Kribbella flavida (strain DSM 17836 / JCM 10339 / NBRC 14399)</name>
    <dbReference type="NCBI Taxonomy" id="479435"/>
    <lineage>
        <taxon>Bacteria</taxon>
        <taxon>Bacillati</taxon>
        <taxon>Actinomycetota</taxon>
        <taxon>Actinomycetes</taxon>
        <taxon>Propionibacteriales</taxon>
        <taxon>Kribbellaceae</taxon>
        <taxon>Kribbella</taxon>
    </lineage>
</organism>
<evidence type="ECO:0000313" key="3">
    <source>
        <dbReference type="Proteomes" id="UP000007967"/>
    </source>
</evidence>
<dbReference type="STRING" id="479435.Kfla_1821"/>